<evidence type="ECO:0000256" key="1">
    <source>
        <dbReference type="SAM" id="Phobius"/>
    </source>
</evidence>
<sequence>MNESERYQYTFNRETGEPVGILDTWVTPGARPGRAARQSVSMPPQYVAALWLLLFVFAAGLYAGCLLFGRREEPAPTVVVCPAPGVQVAVLPAECGPPAGGVSQ</sequence>
<keyword evidence="3" id="KW-1185">Reference proteome</keyword>
<evidence type="ECO:0000313" key="2">
    <source>
        <dbReference type="EMBL" id="NKY89412.1"/>
    </source>
</evidence>
<gene>
    <name evidence="2" type="ORF">HGA07_27910</name>
</gene>
<keyword evidence="1" id="KW-0472">Membrane</keyword>
<dbReference type="Proteomes" id="UP000523447">
    <property type="component" value="Unassembled WGS sequence"/>
</dbReference>
<evidence type="ECO:0000313" key="3">
    <source>
        <dbReference type="Proteomes" id="UP000523447"/>
    </source>
</evidence>
<reference evidence="2 3" key="1">
    <citation type="submission" date="2020-04" db="EMBL/GenBank/DDBJ databases">
        <title>MicrobeNet Type strains.</title>
        <authorList>
            <person name="Nicholson A.C."/>
        </authorList>
    </citation>
    <scope>NUCLEOTIDE SEQUENCE [LARGE SCALE GENOMIC DNA]</scope>
    <source>
        <strain evidence="2 3">DSM 44445</strain>
    </source>
</reference>
<keyword evidence="1" id="KW-1133">Transmembrane helix</keyword>
<dbReference type="AlphaFoldDB" id="A0A7X6M572"/>
<dbReference type="EMBL" id="JAAXPE010000046">
    <property type="protein sequence ID" value="NKY89412.1"/>
    <property type="molecule type" value="Genomic_DNA"/>
</dbReference>
<name>A0A7X6M572_9NOCA</name>
<feature type="transmembrane region" description="Helical" evidence="1">
    <location>
        <begin position="46"/>
        <end position="68"/>
    </location>
</feature>
<keyword evidence="1" id="KW-0812">Transmembrane</keyword>
<proteinExistence type="predicted"/>
<accession>A0A7X6M572</accession>
<organism evidence="2 3">
    <name type="scientific">Nocardia veterana</name>
    <dbReference type="NCBI Taxonomy" id="132249"/>
    <lineage>
        <taxon>Bacteria</taxon>
        <taxon>Bacillati</taxon>
        <taxon>Actinomycetota</taxon>
        <taxon>Actinomycetes</taxon>
        <taxon>Mycobacteriales</taxon>
        <taxon>Nocardiaceae</taxon>
        <taxon>Nocardia</taxon>
    </lineage>
</organism>
<comment type="caution">
    <text evidence="2">The sequence shown here is derived from an EMBL/GenBank/DDBJ whole genome shotgun (WGS) entry which is preliminary data.</text>
</comment>
<dbReference type="RefSeq" id="WP_040718137.1">
    <property type="nucleotide sequence ID" value="NZ_CAWPHS010000041.1"/>
</dbReference>
<protein>
    <submittedName>
        <fullName evidence="2">Uncharacterized protein</fullName>
    </submittedName>
</protein>